<dbReference type="AlphaFoldDB" id="A0A9D9HPC0"/>
<evidence type="ECO:0000256" key="6">
    <source>
        <dbReference type="ARBA" id="ARBA00023136"/>
    </source>
</evidence>
<sequence length="186" mass="19755">MTLLQLFFTFFLIGLFTIGGGQVAITIMQQYLVDTGIIDSAEFFSMVAVSESTPGPIGINMATYVGCKLYGVFGGVVITFGTVLPSLIVIMLIAGYYEKIQKNNLVQSAFSALRPGVTGLVAVAAWQIIALAVVNVQGFTNSGSFSELFDLKTLAAYLVFTALLLFTKVNPILVIAAGGVFGLVFL</sequence>
<keyword evidence="6 7" id="KW-0472">Membrane</keyword>
<keyword evidence="4 7" id="KW-0812">Transmembrane</keyword>
<evidence type="ECO:0000256" key="1">
    <source>
        <dbReference type="ARBA" id="ARBA00004651"/>
    </source>
</evidence>
<evidence type="ECO:0000256" key="7">
    <source>
        <dbReference type="SAM" id="Phobius"/>
    </source>
</evidence>
<reference evidence="8" key="1">
    <citation type="submission" date="2020-10" db="EMBL/GenBank/DDBJ databases">
        <authorList>
            <person name="Gilroy R."/>
        </authorList>
    </citation>
    <scope>NUCLEOTIDE SEQUENCE</scope>
    <source>
        <strain evidence="8">10532</strain>
    </source>
</reference>
<comment type="caution">
    <text evidence="8">The sequence shown here is derived from an EMBL/GenBank/DDBJ whole genome shotgun (WGS) entry which is preliminary data.</text>
</comment>
<dbReference type="EMBL" id="JADIMM010000060">
    <property type="protein sequence ID" value="MBO8457420.1"/>
    <property type="molecule type" value="Genomic_DNA"/>
</dbReference>
<evidence type="ECO:0000256" key="2">
    <source>
        <dbReference type="ARBA" id="ARBA00005262"/>
    </source>
</evidence>
<keyword evidence="5 7" id="KW-1133">Transmembrane helix</keyword>
<evidence type="ECO:0000256" key="5">
    <source>
        <dbReference type="ARBA" id="ARBA00022989"/>
    </source>
</evidence>
<gene>
    <name evidence="8" type="ORF">IAA81_04230</name>
</gene>
<comment type="similarity">
    <text evidence="2">Belongs to the chromate ion transporter (CHR) (TC 2.A.51) family.</text>
</comment>
<dbReference type="GO" id="GO:0015109">
    <property type="term" value="F:chromate transmembrane transporter activity"/>
    <property type="evidence" value="ECO:0007669"/>
    <property type="project" value="InterPro"/>
</dbReference>
<organism evidence="8 9">
    <name type="scientific">Candidatus Gallitreponema excrementavium</name>
    <dbReference type="NCBI Taxonomy" id="2840840"/>
    <lineage>
        <taxon>Bacteria</taxon>
        <taxon>Pseudomonadati</taxon>
        <taxon>Spirochaetota</taxon>
        <taxon>Spirochaetia</taxon>
        <taxon>Spirochaetales</taxon>
        <taxon>Candidatus Gallitreponema</taxon>
    </lineage>
</organism>
<dbReference type="Proteomes" id="UP000823638">
    <property type="component" value="Unassembled WGS sequence"/>
</dbReference>
<accession>A0A9D9HPC0</accession>
<evidence type="ECO:0000256" key="3">
    <source>
        <dbReference type="ARBA" id="ARBA00022475"/>
    </source>
</evidence>
<feature type="transmembrane region" description="Helical" evidence="7">
    <location>
        <begin position="70"/>
        <end position="97"/>
    </location>
</feature>
<proteinExistence type="inferred from homology"/>
<name>A0A9D9HPC0_9SPIR</name>
<feature type="transmembrane region" description="Helical" evidence="7">
    <location>
        <begin position="154"/>
        <end position="185"/>
    </location>
</feature>
<evidence type="ECO:0000256" key="4">
    <source>
        <dbReference type="ARBA" id="ARBA00022692"/>
    </source>
</evidence>
<keyword evidence="3" id="KW-1003">Cell membrane</keyword>
<comment type="subcellular location">
    <subcellularLocation>
        <location evidence="1">Cell membrane</location>
        <topology evidence="1">Multi-pass membrane protein</topology>
    </subcellularLocation>
</comment>
<dbReference type="GO" id="GO:0005886">
    <property type="term" value="C:plasma membrane"/>
    <property type="evidence" value="ECO:0007669"/>
    <property type="project" value="UniProtKB-SubCell"/>
</dbReference>
<dbReference type="InterPro" id="IPR003370">
    <property type="entry name" value="Chromate_transpt"/>
</dbReference>
<dbReference type="InterPro" id="IPR052518">
    <property type="entry name" value="CHR_Transporter"/>
</dbReference>
<reference evidence="8" key="2">
    <citation type="journal article" date="2021" name="PeerJ">
        <title>Extensive microbial diversity within the chicken gut microbiome revealed by metagenomics and culture.</title>
        <authorList>
            <person name="Gilroy R."/>
            <person name="Ravi A."/>
            <person name="Getino M."/>
            <person name="Pursley I."/>
            <person name="Horton D.L."/>
            <person name="Alikhan N.F."/>
            <person name="Baker D."/>
            <person name="Gharbi K."/>
            <person name="Hall N."/>
            <person name="Watson M."/>
            <person name="Adriaenssens E.M."/>
            <person name="Foster-Nyarko E."/>
            <person name="Jarju S."/>
            <person name="Secka A."/>
            <person name="Antonio M."/>
            <person name="Oren A."/>
            <person name="Chaudhuri R.R."/>
            <person name="La Ragione R."/>
            <person name="Hildebrand F."/>
            <person name="Pallen M.J."/>
        </authorList>
    </citation>
    <scope>NUCLEOTIDE SEQUENCE</scope>
    <source>
        <strain evidence="8">10532</strain>
    </source>
</reference>
<evidence type="ECO:0000313" key="8">
    <source>
        <dbReference type="EMBL" id="MBO8457420.1"/>
    </source>
</evidence>
<dbReference type="PANTHER" id="PTHR43663">
    <property type="entry name" value="CHROMATE TRANSPORT PROTEIN-RELATED"/>
    <property type="match status" value="1"/>
</dbReference>
<feature type="transmembrane region" description="Helical" evidence="7">
    <location>
        <begin position="117"/>
        <end position="134"/>
    </location>
</feature>
<evidence type="ECO:0000313" key="9">
    <source>
        <dbReference type="Proteomes" id="UP000823638"/>
    </source>
</evidence>
<dbReference type="PANTHER" id="PTHR43663:SF1">
    <property type="entry name" value="CHROMATE TRANSPORTER"/>
    <property type="match status" value="1"/>
</dbReference>
<dbReference type="Pfam" id="PF02417">
    <property type="entry name" value="Chromate_transp"/>
    <property type="match status" value="1"/>
</dbReference>
<protein>
    <submittedName>
        <fullName evidence="8">Chromate transporter</fullName>
    </submittedName>
</protein>